<protein>
    <submittedName>
        <fullName evidence="1">Uncharacterized protein</fullName>
    </submittedName>
</protein>
<dbReference type="EMBL" id="KZ824940">
    <property type="protein sequence ID" value="RAH73161.1"/>
    <property type="molecule type" value="Genomic_DNA"/>
</dbReference>
<reference evidence="1" key="1">
    <citation type="submission" date="2018-02" db="EMBL/GenBank/DDBJ databases">
        <title>The genomes of Aspergillus section Nigri reveals drivers in fungal speciation.</title>
        <authorList>
            <consortium name="DOE Joint Genome Institute"/>
            <person name="Vesth T.C."/>
            <person name="Nybo J."/>
            <person name="Theobald S."/>
            <person name="Brandl J."/>
            <person name="Frisvad J.C."/>
            <person name="Nielsen K.F."/>
            <person name="Lyhne E.K."/>
            <person name="Kogle M.E."/>
            <person name="Kuo A."/>
            <person name="Riley R."/>
            <person name="Clum A."/>
            <person name="Nolan M."/>
            <person name="Lipzen A."/>
            <person name="Salamov A."/>
            <person name="Henrissat B."/>
            <person name="Wiebenga A."/>
            <person name="De vries R.P."/>
            <person name="Grigoriev I.V."/>
            <person name="Mortensen U.H."/>
            <person name="Andersen M.R."/>
            <person name="Baker S.E."/>
        </authorList>
    </citation>
    <scope>NUCLEOTIDE SEQUENCE</scope>
    <source>
        <strain evidence="1">CBS 121060</strain>
    </source>
</reference>
<accession>A0ACD1HI21</accession>
<sequence>MFGSEGSLPDYLTRFDTGIAPESESSLSTDVLDHSSEEVSLEDVIEELHSNKPVHPTMSFTPSTKCSTRVEKLGYAPSNAGYDARRNPKFGQQAHEPLPNHRSDELRWVRVNCDDKTDELAFSTRLDAKVMVLLGRSPGPSVTPPSRSGHDVISQSPSQEKVMRKCLVTSHTPMTIYRITSTTQDRRMIGSLHFVKTGYSATIANPHKALSQKRANRAEYRHQKRQATAAELGSTKQVAL</sequence>
<dbReference type="Proteomes" id="UP000249661">
    <property type="component" value="Unassembled WGS sequence"/>
</dbReference>
<name>A0ACD1HI21_9EURO</name>
<evidence type="ECO:0000313" key="1">
    <source>
        <dbReference type="EMBL" id="RAH73161.1"/>
    </source>
</evidence>
<organism evidence="1 2">
    <name type="scientific">Aspergillus aculeatinus CBS 121060</name>
    <dbReference type="NCBI Taxonomy" id="1448322"/>
    <lineage>
        <taxon>Eukaryota</taxon>
        <taxon>Fungi</taxon>
        <taxon>Dikarya</taxon>
        <taxon>Ascomycota</taxon>
        <taxon>Pezizomycotina</taxon>
        <taxon>Eurotiomycetes</taxon>
        <taxon>Eurotiomycetidae</taxon>
        <taxon>Eurotiales</taxon>
        <taxon>Aspergillaceae</taxon>
        <taxon>Aspergillus</taxon>
        <taxon>Aspergillus subgen. Circumdati</taxon>
    </lineage>
</organism>
<gene>
    <name evidence="1" type="ORF">BO66DRAFT_398942</name>
</gene>
<keyword evidence="2" id="KW-1185">Reference proteome</keyword>
<evidence type="ECO:0000313" key="2">
    <source>
        <dbReference type="Proteomes" id="UP000249661"/>
    </source>
</evidence>
<proteinExistence type="predicted"/>